<name>A0A2T1A0V1_9ACTN</name>
<feature type="region of interest" description="Disordered" evidence="1">
    <location>
        <begin position="1"/>
        <end position="25"/>
    </location>
</feature>
<dbReference type="PANTHER" id="PTHR46623:SF6">
    <property type="entry name" value="ALPHA_BETA-HYDROLASES SUPERFAMILY PROTEIN"/>
    <property type="match status" value="1"/>
</dbReference>
<keyword evidence="4" id="KW-1185">Reference proteome</keyword>
<reference evidence="3 4" key="1">
    <citation type="submission" date="2018-03" db="EMBL/GenBank/DDBJ databases">
        <title>Genomic Encyclopedia of Archaeal and Bacterial Type Strains, Phase II (KMG-II): from individual species to whole genera.</title>
        <authorList>
            <person name="Goeker M."/>
        </authorList>
    </citation>
    <scope>NUCLEOTIDE SEQUENCE [LARGE SCALE GENOMIC DNA]</scope>
    <source>
        <strain evidence="3 4">DSM 100065</strain>
    </source>
</reference>
<evidence type="ECO:0000259" key="2">
    <source>
        <dbReference type="Pfam" id="PF01738"/>
    </source>
</evidence>
<dbReference type="Gene3D" id="3.40.50.1820">
    <property type="entry name" value="alpha/beta hydrolase"/>
    <property type="match status" value="1"/>
</dbReference>
<dbReference type="InterPro" id="IPR029058">
    <property type="entry name" value="AB_hydrolase_fold"/>
</dbReference>
<sequence length="247" mass="25839">MPHIQHTNVDLTEKSAPNSGSNPLRGYLATPSGAGPWPGVVMIHEVFGLDDVMRRQADRLARAGFLTLAVDLYSAGGARRCLVSTMRAMMSGKGRAFADIEAGRSWLLDSADCTGKVGVIGFCLGGGFALLTAGTGFDAASANYGQLPKDVDAVLSGACPIVGSYGGRDFTLKGAAAKLDAALTRAGVVHDVKEYPDAGHAFLNDAASGPRPLRPLLRVAGMGPEPSAATDAWHRIDEFFDTHLRSV</sequence>
<protein>
    <submittedName>
        <fullName evidence="3">Carboxymethylenebutenolidase</fullName>
    </submittedName>
</protein>
<dbReference type="Proteomes" id="UP000237752">
    <property type="component" value="Unassembled WGS sequence"/>
</dbReference>
<proteinExistence type="predicted"/>
<dbReference type="PANTHER" id="PTHR46623">
    <property type="entry name" value="CARBOXYMETHYLENEBUTENOLIDASE-RELATED"/>
    <property type="match status" value="1"/>
</dbReference>
<dbReference type="EMBL" id="PVUE01000006">
    <property type="protein sequence ID" value="PRZ42232.1"/>
    <property type="molecule type" value="Genomic_DNA"/>
</dbReference>
<feature type="compositionally biased region" description="Polar residues" evidence="1">
    <location>
        <begin position="1"/>
        <end position="22"/>
    </location>
</feature>
<evidence type="ECO:0000313" key="3">
    <source>
        <dbReference type="EMBL" id="PRZ42232.1"/>
    </source>
</evidence>
<dbReference type="Pfam" id="PF01738">
    <property type="entry name" value="DLH"/>
    <property type="match status" value="1"/>
</dbReference>
<comment type="caution">
    <text evidence="3">The sequence shown here is derived from an EMBL/GenBank/DDBJ whole genome shotgun (WGS) entry which is preliminary data.</text>
</comment>
<dbReference type="RefSeq" id="WP_106348734.1">
    <property type="nucleotide sequence ID" value="NZ_PVUE01000006.1"/>
</dbReference>
<dbReference type="SUPFAM" id="SSF53474">
    <property type="entry name" value="alpha/beta-Hydrolases"/>
    <property type="match status" value="1"/>
</dbReference>
<dbReference type="AlphaFoldDB" id="A0A2T1A0V1"/>
<dbReference type="InterPro" id="IPR002925">
    <property type="entry name" value="Dienelactn_hydro"/>
</dbReference>
<dbReference type="GO" id="GO:0016787">
    <property type="term" value="F:hydrolase activity"/>
    <property type="evidence" value="ECO:0007669"/>
    <property type="project" value="InterPro"/>
</dbReference>
<organism evidence="3 4">
    <name type="scientific">Antricoccus suffuscus</name>
    <dbReference type="NCBI Taxonomy" id="1629062"/>
    <lineage>
        <taxon>Bacteria</taxon>
        <taxon>Bacillati</taxon>
        <taxon>Actinomycetota</taxon>
        <taxon>Actinomycetes</taxon>
        <taxon>Geodermatophilales</taxon>
        <taxon>Antricoccaceae</taxon>
        <taxon>Antricoccus</taxon>
    </lineage>
</organism>
<dbReference type="InterPro" id="IPR051049">
    <property type="entry name" value="Dienelactone_hydrolase-like"/>
</dbReference>
<gene>
    <name evidence="3" type="ORF">CLV47_106103</name>
</gene>
<accession>A0A2T1A0V1</accession>
<feature type="domain" description="Dienelactone hydrolase" evidence="2">
    <location>
        <begin position="24"/>
        <end position="243"/>
    </location>
</feature>
<dbReference type="OrthoDB" id="3208682at2"/>
<evidence type="ECO:0000313" key="4">
    <source>
        <dbReference type="Proteomes" id="UP000237752"/>
    </source>
</evidence>
<evidence type="ECO:0000256" key="1">
    <source>
        <dbReference type="SAM" id="MobiDB-lite"/>
    </source>
</evidence>